<dbReference type="AlphaFoldDB" id="A0A3R7T1I2"/>
<evidence type="ECO:0000256" key="1">
    <source>
        <dbReference type="SAM" id="MobiDB-lite"/>
    </source>
</evidence>
<reference evidence="3 4" key="1">
    <citation type="submission" date="2018-04" db="EMBL/GenBank/DDBJ databases">
        <authorList>
            <person name="Zhang X."/>
            <person name="Yuan J."/>
            <person name="Li F."/>
            <person name="Xiang J."/>
        </authorList>
    </citation>
    <scope>NUCLEOTIDE SEQUENCE [LARGE SCALE GENOMIC DNA]</scope>
    <source>
        <tissue evidence="3">Muscle</tissue>
    </source>
</reference>
<keyword evidence="4" id="KW-1185">Reference proteome</keyword>
<accession>A0A3R7T1I2</accession>
<feature type="transmembrane region" description="Helical" evidence="2">
    <location>
        <begin position="104"/>
        <end position="122"/>
    </location>
</feature>
<feature type="transmembrane region" description="Helical" evidence="2">
    <location>
        <begin position="128"/>
        <end position="146"/>
    </location>
</feature>
<feature type="compositionally biased region" description="Basic and acidic residues" evidence="1">
    <location>
        <begin position="305"/>
        <end position="316"/>
    </location>
</feature>
<gene>
    <name evidence="3" type="ORF">C7M84_010847</name>
</gene>
<feature type="transmembrane region" description="Helical" evidence="2">
    <location>
        <begin position="158"/>
        <end position="187"/>
    </location>
</feature>
<dbReference type="Proteomes" id="UP000283509">
    <property type="component" value="Unassembled WGS sequence"/>
</dbReference>
<evidence type="ECO:0000313" key="3">
    <source>
        <dbReference type="EMBL" id="ROT85597.1"/>
    </source>
</evidence>
<name>A0A3R7T1I2_PENVA</name>
<reference evidence="3 4" key="2">
    <citation type="submission" date="2019-01" db="EMBL/GenBank/DDBJ databases">
        <title>The decoding of complex shrimp genome reveals the adaptation for benthos swimmer, frequently molting mechanism and breeding impact on genome.</title>
        <authorList>
            <person name="Sun Y."/>
            <person name="Gao Y."/>
            <person name="Yu Y."/>
        </authorList>
    </citation>
    <scope>NUCLEOTIDE SEQUENCE [LARGE SCALE GENOMIC DNA]</scope>
    <source>
        <tissue evidence="3">Muscle</tissue>
    </source>
</reference>
<feature type="transmembrane region" description="Helical" evidence="2">
    <location>
        <begin position="51"/>
        <end position="83"/>
    </location>
</feature>
<protein>
    <submittedName>
        <fullName evidence="3">Uncharacterized protein</fullName>
    </submittedName>
</protein>
<keyword evidence="2" id="KW-1133">Transmembrane helix</keyword>
<keyword evidence="2" id="KW-0812">Transmembrane</keyword>
<organism evidence="3 4">
    <name type="scientific">Penaeus vannamei</name>
    <name type="common">Whiteleg shrimp</name>
    <name type="synonym">Litopenaeus vannamei</name>
    <dbReference type="NCBI Taxonomy" id="6689"/>
    <lineage>
        <taxon>Eukaryota</taxon>
        <taxon>Metazoa</taxon>
        <taxon>Ecdysozoa</taxon>
        <taxon>Arthropoda</taxon>
        <taxon>Crustacea</taxon>
        <taxon>Multicrustacea</taxon>
        <taxon>Malacostraca</taxon>
        <taxon>Eumalacostraca</taxon>
        <taxon>Eucarida</taxon>
        <taxon>Decapoda</taxon>
        <taxon>Dendrobranchiata</taxon>
        <taxon>Penaeoidea</taxon>
        <taxon>Penaeidae</taxon>
        <taxon>Penaeus</taxon>
    </lineage>
</organism>
<keyword evidence="2" id="KW-0472">Membrane</keyword>
<evidence type="ECO:0000256" key="2">
    <source>
        <dbReference type="SAM" id="Phobius"/>
    </source>
</evidence>
<comment type="caution">
    <text evidence="3">The sequence shown here is derived from an EMBL/GenBank/DDBJ whole genome shotgun (WGS) entry which is preliminary data.</text>
</comment>
<feature type="transmembrane region" description="Helical" evidence="2">
    <location>
        <begin position="207"/>
        <end position="225"/>
    </location>
</feature>
<sequence length="381" mass="42379">MLNPTQDRTHLHLLLLLTTQTFHASLSSPLSFFFHVFLTLLSFSSPSLPLIIFVLSSLFLFLPLLFLPLLHSLVFIISLLLLYSPLSSSPAFHILSLPIRFSSSFLCSFYSSVIFISLFRLFRFPCFVFFFPFLSSFPFFLSPLSLPSLISSPSSSSFTFFFSLSSFFFFSSPSLPSLTFLSLFFLLPHFHFSFPNPFPPPLPLSSFPSFSPFIFLFPPLPLSFFSSLSLLPHFPSLFPLFPLPLPSSLTPLLPSPFPLPPPHSPSSFSHSLSFSLLLHSPSSLLPFPILLLFLHSPSLSHLETHLEVPDRPEPPRRTPSLHPLAGPPRRTPHRTPSLHPLPGPLAAPPPPHTDPSPDPQIAPSPPNLSQASERAFAVAFA</sequence>
<feature type="compositionally biased region" description="Pro residues" evidence="1">
    <location>
        <begin position="339"/>
        <end position="366"/>
    </location>
</feature>
<dbReference type="EMBL" id="QCYY01000238">
    <property type="protein sequence ID" value="ROT85597.1"/>
    <property type="molecule type" value="Genomic_DNA"/>
</dbReference>
<evidence type="ECO:0000313" key="4">
    <source>
        <dbReference type="Proteomes" id="UP000283509"/>
    </source>
</evidence>
<proteinExistence type="predicted"/>
<feature type="region of interest" description="Disordered" evidence="1">
    <location>
        <begin position="305"/>
        <end position="381"/>
    </location>
</feature>